<proteinExistence type="inferred from homology"/>
<dbReference type="GO" id="GO:0003677">
    <property type="term" value="F:DNA binding"/>
    <property type="evidence" value="ECO:0007669"/>
    <property type="project" value="UniProtKB-UniRule"/>
</dbReference>
<organism evidence="12 13">
    <name type="scientific">Kluyveromyces lactis (strain ATCC 8585 / CBS 2359 / DSM 70799 / NBRC 1267 / NRRL Y-1140 / WM37)</name>
    <name type="common">Yeast</name>
    <name type="synonym">Candida sphaerica</name>
    <dbReference type="NCBI Taxonomy" id="284590"/>
    <lineage>
        <taxon>Eukaryota</taxon>
        <taxon>Fungi</taxon>
        <taxon>Dikarya</taxon>
        <taxon>Ascomycota</taxon>
        <taxon>Saccharomycotina</taxon>
        <taxon>Saccharomycetes</taxon>
        <taxon>Saccharomycetales</taxon>
        <taxon>Saccharomycetaceae</taxon>
        <taxon>Kluyveromyces</taxon>
    </lineage>
</organism>
<dbReference type="Pfam" id="PF04104">
    <property type="entry name" value="DNA_primase_lrg"/>
    <property type="match status" value="1"/>
</dbReference>
<dbReference type="FunCoup" id="Q6CL91">
    <property type="interactions" value="963"/>
</dbReference>
<dbReference type="EMBL" id="CR382126">
    <property type="protein sequence ID" value="CAG98006.1"/>
    <property type="molecule type" value="Genomic_DNA"/>
</dbReference>
<name>Q6CL91_KLULA</name>
<dbReference type="PANTHER" id="PTHR10537:SF3">
    <property type="entry name" value="DNA PRIMASE LARGE SUBUNIT"/>
    <property type="match status" value="1"/>
</dbReference>
<dbReference type="GO" id="GO:0046872">
    <property type="term" value="F:metal ion binding"/>
    <property type="evidence" value="ECO:0007669"/>
    <property type="project" value="UniProtKB-UniRule"/>
</dbReference>
<evidence type="ECO:0000256" key="6">
    <source>
        <dbReference type="ARBA" id="ARBA00023004"/>
    </source>
</evidence>
<dbReference type="InParanoid" id="Q6CL91"/>
<dbReference type="Pfam" id="PF26466">
    <property type="entry name" value="DNA_primase_lrg_N"/>
    <property type="match status" value="1"/>
</dbReference>
<gene>
    <name evidence="12" type="ORF">KLLA0_F04818g</name>
</gene>
<dbReference type="InterPro" id="IPR016558">
    <property type="entry name" value="DNA_primase_lsu_euk"/>
</dbReference>
<dbReference type="PaxDb" id="284590-Q6CL91"/>
<feature type="binding site" evidence="10">
    <location>
        <position position="415"/>
    </location>
    <ligand>
        <name>[4Fe-4S] cluster</name>
        <dbReference type="ChEBI" id="CHEBI:49883"/>
    </ligand>
</feature>
<evidence type="ECO:0000256" key="8">
    <source>
        <dbReference type="ARBA" id="ARBA00023125"/>
    </source>
</evidence>
<evidence type="ECO:0000256" key="4">
    <source>
        <dbReference type="ARBA" id="ARBA00022705"/>
    </source>
</evidence>
<keyword evidence="2 9" id="KW-0004">4Fe-4S</keyword>
<keyword evidence="13" id="KW-1185">Reference proteome</keyword>
<dbReference type="STRING" id="284590.Q6CL91"/>
<dbReference type="CDD" id="cd07322">
    <property type="entry name" value="PriL_PriS_Eukaryotic"/>
    <property type="match status" value="1"/>
</dbReference>
<reference evidence="12 13" key="1">
    <citation type="journal article" date="2004" name="Nature">
        <title>Genome evolution in yeasts.</title>
        <authorList>
            <consortium name="Genolevures"/>
            <person name="Dujon B."/>
            <person name="Sherman D."/>
            <person name="Fischer G."/>
            <person name="Durrens P."/>
            <person name="Casaregola S."/>
            <person name="Lafontaine I."/>
            <person name="de Montigny J."/>
            <person name="Marck C."/>
            <person name="Neuveglise C."/>
            <person name="Talla E."/>
            <person name="Goffard N."/>
            <person name="Frangeul L."/>
            <person name="Aigle M."/>
            <person name="Anthouard V."/>
            <person name="Babour A."/>
            <person name="Barbe V."/>
            <person name="Barnay S."/>
            <person name="Blanchin S."/>
            <person name="Beckerich J.M."/>
            <person name="Beyne E."/>
            <person name="Bleykasten C."/>
            <person name="Boisrame A."/>
            <person name="Boyer J."/>
            <person name="Cattolico L."/>
            <person name="Confanioleri F."/>
            <person name="de Daruvar A."/>
            <person name="Despons L."/>
            <person name="Fabre E."/>
            <person name="Fairhead C."/>
            <person name="Ferry-Dumazet H."/>
            <person name="Groppi A."/>
            <person name="Hantraye F."/>
            <person name="Hennequin C."/>
            <person name="Jauniaux N."/>
            <person name="Joyet P."/>
            <person name="Kachouri R."/>
            <person name="Kerrest A."/>
            <person name="Koszul R."/>
            <person name="Lemaire M."/>
            <person name="Lesur I."/>
            <person name="Ma L."/>
            <person name="Muller H."/>
            <person name="Nicaud J.M."/>
            <person name="Nikolski M."/>
            <person name="Oztas S."/>
            <person name="Ozier-Kalogeropoulos O."/>
            <person name="Pellenz S."/>
            <person name="Potier S."/>
            <person name="Richard G.F."/>
            <person name="Straub M.L."/>
            <person name="Suleau A."/>
            <person name="Swennene D."/>
            <person name="Tekaia F."/>
            <person name="Wesolowski-Louvel M."/>
            <person name="Westhof E."/>
            <person name="Wirth B."/>
            <person name="Zeniou-Meyer M."/>
            <person name="Zivanovic I."/>
            <person name="Bolotin-Fukuhara M."/>
            <person name="Thierry A."/>
            <person name="Bouchier C."/>
            <person name="Caudron B."/>
            <person name="Scarpelli C."/>
            <person name="Gaillardin C."/>
            <person name="Weissenbach J."/>
            <person name="Wincker P."/>
            <person name="Souciet J.L."/>
        </authorList>
    </citation>
    <scope>NUCLEOTIDE SEQUENCE [LARGE SCALE GENOMIC DNA]</scope>
    <source>
        <strain evidence="13">ATCC 8585 / CBS 2359 / DSM 70799 / NBRC 1267 / NRRL Y-1140 / WM37</strain>
    </source>
</reference>
<dbReference type="GO" id="GO:0005658">
    <property type="term" value="C:alpha DNA polymerase:primase complex"/>
    <property type="evidence" value="ECO:0007669"/>
    <property type="project" value="TreeGrafter"/>
</dbReference>
<dbReference type="Gene3D" id="1.20.930.80">
    <property type="match status" value="1"/>
</dbReference>
<keyword evidence="5 9" id="KW-0479">Metal-binding</keyword>
<feature type="binding site" evidence="10">
    <location>
        <position position="455"/>
    </location>
    <ligand>
        <name>[4Fe-4S] cluster</name>
        <dbReference type="ChEBI" id="CHEBI:49883"/>
    </ligand>
</feature>
<dbReference type="GO" id="GO:0051539">
    <property type="term" value="F:4 iron, 4 sulfur cluster binding"/>
    <property type="evidence" value="ECO:0007669"/>
    <property type="project" value="UniProtKB-UniRule"/>
</dbReference>
<dbReference type="PIRSF" id="PIRSF009449">
    <property type="entry name" value="DNA_primase_large_subunit"/>
    <property type="match status" value="1"/>
</dbReference>
<dbReference type="HOGENOM" id="CLU_026253_1_0_1"/>
<evidence type="ECO:0000256" key="7">
    <source>
        <dbReference type="ARBA" id="ARBA00023014"/>
    </source>
</evidence>
<dbReference type="Proteomes" id="UP000000598">
    <property type="component" value="Chromosome F"/>
</dbReference>
<evidence type="ECO:0000313" key="13">
    <source>
        <dbReference type="Proteomes" id="UP000000598"/>
    </source>
</evidence>
<comment type="cofactor">
    <cofactor evidence="9">
        <name>[4Fe-4S] cluster</name>
        <dbReference type="ChEBI" id="CHEBI:49883"/>
    </cofactor>
    <text evidence="9">Binds 1 [4Fe-4S] cluster.</text>
</comment>
<feature type="binding site" evidence="10">
    <location>
        <position position="398"/>
    </location>
    <ligand>
        <name>[4Fe-4S] cluster</name>
        <dbReference type="ChEBI" id="CHEBI:49883"/>
    </ligand>
</feature>
<keyword evidence="4 9" id="KW-0235">DNA replication</keyword>
<keyword evidence="6 9" id="KW-0408">Iron</keyword>
<evidence type="ECO:0000256" key="9">
    <source>
        <dbReference type="PIRNR" id="PIRNR009449"/>
    </source>
</evidence>
<feature type="binding site" evidence="10">
    <location>
        <position position="317"/>
    </location>
    <ligand>
        <name>[4Fe-4S] cluster</name>
        <dbReference type="ChEBI" id="CHEBI:49883"/>
    </ligand>
</feature>
<dbReference type="AlphaFoldDB" id="Q6CL91"/>
<feature type="domain" description="DNA primase large subunit C-terminal" evidence="11">
    <location>
        <begin position="310"/>
        <end position="479"/>
    </location>
</feature>
<dbReference type="GO" id="GO:0006270">
    <property type="term" value="P:DNA replication initiation"/>
    <property type="evidence" value="ECO:0007669"/>
    <property type="project" value="TreeGrafter"/>
</dbReference>
<evidence type="ECO:0000259" key="11">
    <source>
        <dbReference type="Pfam" id="PF04104"/>
    </source>
</evidence>
<evidence type="ECO:0000256" key="10">
    <source>
        <dbReference type="PIRSR" id="PIRSR009449-1"/>
    </source>
</evidence>
<dbReference type="InterPro" id="IPR058560">
    <property type="entry name" value="DNA_primase_C"/>
</dbReference>
<evidence type="ECO:0000256" key="2">
    <source>
        <dbReference type="ARBA" id="ARBA00022485"/>
    </source>
</evidence>
<keyword evidence="8 9" id="KW-0238">DNA-binding</keyword>
<comment type="function">
    <text evidence="9">DNA primase is the polymerase that synthesizes small RNA primers for the Okazaki fragments made during discontinuous DNA replication.</text>
</comment>
<dbReference type="GO" id="GO:0006269">
    <property type="term" value="P:DNA replication, synthesis of primer"/>
    <property type="evidence" value="ECO:0007669"/>
    <property type="project" value="UniProtKB-KW"/>
</dbReference>
<keyword evidence="3 9" id="KW-0639">Primosome</keyword>
<evidence type="ECO:0000256" key="5">
    <source>
        <dbReference type="ARBA" id="ARBA00022723"/>
    </source>
</evidence>
<evidence type="ECO:0000256" key="3">
    <source>
        <dbReference type="ARBA" id="ARBA00022515"/>
    </source>
</evidence>
<dbReference type="InterPro" id="IPR007238">
    <property type="entry name" value="DNA_primase_lsu_euk/arc"/>
</dbReference>
<keyword evidence="7 9" id="KW-0411">Iron-sulfur</keyword>
<accession>Q6CL91</accession>
<comment type="similarity">
    <text evidence="1 9">Belongs to the eukaryotic-type primase large subunit family.</text>
</comment>
<protein>
    <recommendedName>
        <fullName evidence="9">DNA primase large subunit</fullName>
    </recommendedName>
</protein>
<dbReference type="KEGG" id="kla:KLLA0_F04818g"/>
<sequence>MFRQTKKRVANRRNFVGDDQNRIDVTGYGNQDDGMQYDILYPTKLTWYRLPPKGEITLEQFETWAIDRLKVLLELESLWQRNKSMKEIETTIKPVLSSKLNLGNDNESRKKDYYSHFILRLCFCRSKELRDKFVRAETLLFKIRFQMLTTQDQLNFISSLDLPYVNSIDEEEKQSLSTELYQTVSHLLTFQLNLTEETQRRQFFNREKYYKLPMENVMDLVGSRQIFIKKGWAYVPQFQQLNLISNEFSDCLQTELMGTYQMIPKLNEDDRILPILHHLSSGYVVTESQELNGAGVNDEFTHRSVKTKKVMEHFPLCAKQLMEQLQTNHHLRYQGRQQLSFFLKGIGLSVDEALQFWTESFTSGGKMTVDQFNKEYKYNFRHNYGLEGNRINYKPWDCRTILSKPRPSRGEYHGCPYRDYHPDKLVATLKEMSLTQQQVNSVVESCQQQDYTIACTKVFEAVHKTTTADLQIVHPNQYFERSRQAAAAVTTTN</sequence>
<dbReference type="PANTHER" id="PTHR10537">
    <property type="entry name" value="DNA PRIMASE LARGE SUBUNIT"/>
    <property type="match status" value="1"/>
</dbReference>
<evidence type="ECO:0000256" key="1">
    <source>
        <dbReference type="ARBA" id="ARBA00010564"/>
    </source>
</evidence>
<dbReference type="OMA" id="RINYKPW"/>
<dbReference type="eggNOG" id="KOG2267">
    <property type="taxonomic scope" value="Eukaryota"/>
</dbReference>
<evidence type="ECO:0000313" key="12">
    <source>
        <dbReference type="EMBL" id="CAG98006.1"/>
    </source>
</evidence>